<reference evidence="1 2" key="1">
    <citation type="submission" date="2013-12" db="EMBL/GenBank/DDBJ databases">
        <authorList>
            <person name="Zelazny A."/>
            <person name="Olivier K."/>
            <person name="Holland S."/>
            <person name="Lenaerts A."/>
            <person name="Ordway D."/>
            <person name="DeGroote M.A."/>
            <person name="Parker T."/>
            <person name="Sizemore C."/>
            <person name="Tallon L.J."/>
            <person name="Sadzewicz L.K."/>
            <person name="Sengamalay N."/>
            <person name="Fraser C.M."/>
            <person name="Hine E."/>
            <person name="Shefchek K.A."/>
            <person name="Das S.P."/>
            <person name="Tettelin H."/>
        </authorList>
    </citation>
    <scope>NUCLEOTIDE SEQUENCE [LARGE SCALE GENOMIC DNA]</scope>
    <source>
        <strain evidence="1 2">1948</strain>
    </source>
</reference>
<dbReference type="EMBL" id="JAOH01000002">
    <property type="protein sequence ID" value="EUA61130.1"/>
    <property type="molecule type" value="Genomic_DNA"/>
</dbReference>
<evidence type="ECO:0000313" key="2">
    <source>
        <dbReference type="Proteomes" id="UP000021210"/>
    </source>
</evidence>
<gene>
    <name evidence="1" type="ORF">I542_1268</name>
</gene>
<protein>
    <submittedName>
        <fullName evidence="1">Uncharacterized protein</fullName>
    </submittedName>
</protein>
<sequence length="38" mass="4254">MTAANRVAGWHRSLAPAHEILTLPFLPFKTITTYNVSK</sequence>
<dbReference type="Proteomes" id="UP000021210">
    <property type="component" value="Unassembled WGS sequence"/>
</dbReference>
<organism evidence="1 2">
    <name type="scientific">Mycobacteroides abscessus 1948</name>
    <dbReference type="NCBI Taxonomy" id="1299323"/>
    <lineage>
        <taxon>Bacteria</taxon>
        <taxon>Bacillati</taxon>
        <taxon>Actinomycetota</taxon>
        <taxon>Actinomycetes</taxon>
        <taxon>Mycobacteriales</taxon>
        <taxon>Mycobacteriaceae</taxon>
        <taxon>Mycobacteroides</taxon>
        <taxon>Mycobacteroides abscessus</taxon>
    </lineage>
</organism>
<name>A0A829QF55_9MYCO</name>
<accession>A0A829QF55</accession>
<dbReference type="AlphaFoldDB" id="A0A829QF55"/>
<comment type="caution">
    <text evidence="1">The sequence shown here is derived from an EMBL/GenBank/DDBJ whole genome shotgun (WGS) entry which is preliminary data.</text>
</comment>
<proteinExistence type="predicted"/>
<evidence type="ECO:0000313" key="1">
    <source>
        <dbReference type="EMBL" id="EUA61130.1"/>
    </source>
</evidence>